<dbReference type="EMBL" id="NBII01000004">
    <property type="protein sequence ID" value="PAV19506.1"/>
    <property type="molecule type" value="Genomic_DNA"/>
</dbReference>
<accession>A0A286UIR5</accession>
<dbReference type="InParanoid" id="A0A286UIR5"/>
<organism evidence="3 4">
    <name type="scientific">Pyrrhoderma noxium</name>
    <dbReference type="NCBI Taxonomy" id="2282107"/>
    <lineage>
        <taxon>Eukaryota</taxon>
        <taxon>Fungi</taxon>
        <taxon>Dikarya</taxon>
        <taxon>Basidiomycota</taxon>
        <taxon>Agaricomycotina</taxon>
        <taxon>Agaricomycetes</taxon>
        <taxon>Hymenochaetales</taxon>
        <taxon>Hymenochaetaceae</taxon>
        <taxon>Pyrrhoderma</taxon>
    </lineage>
</organism>
<dbReference type="AlphaFoldDB" id="A0A286UIR5"/>
<dbReference type="InterPro" id="IPR029058">
    <property type="entry name" value="AB_hydrolase_fold"/>
</dbReference>
<reference evidence="3 4" key="1">
    <citation type="journal article" date="2017" name="Mol. Ecol.">
        <title>Comparative and population genomic landscape of Phellinus noxius: A hypervariable fungus causing root rot in trees.</title>
        <authorList>
            <person name="Chung C.L."/>
            <person name="Lee T.J."/>
            <person name="Akiba M."/>
            <person name="Lee H.H."/>
            <person name="Kuo T.H."/>
            <person name="Liu D."/>
            <person name="Ke H.M."/>
            <person name="Yokoi T."/>
            <person name="Roa M.B."/>
            <person name="Lu M.J."/>
            <person name="Chang Y.Y."/>
            <person name="Ann P.J."/>
            <person name="Tsai J.N."/>
            <person name="Chen C.Y."/>
            <person name="Tzean S.S."/>
            <person name="Ota Y."/>
            <person name="Hattori T."/>
            <person name="Sahashi N."/>
            <person name="Liou R.F."/>
            <person name="Kikuchi T."/>
            <person name="Tsai I.J."/>
        </authorList>
    </citation>
    <scope>NUCLEOTIDE SEQUENCE [LARGE SCALE GENOMIC DNA]</scope>
    <source>
        <strain evidence="3 4">FFPRI411160</strain>
    </source>
</reference>
<dbReference type="OrthoDB" id="408631at2759"/>
<proteinExistence type="predicted"/>
<keyword evidence="4" id="KW-1185">Reference proteome</keyword>
<dbReference type="GO" id="GO:0016787">
    <property type="term" value="F:hydrolase activity"/>
    <property type="evidence" value="ECO:0007669"/>
    <property type="project" value="UniProtKB-KW"/>
</dbReference>
<dbReference type="FunCoup" id="A0A286UIR5">
    <property type="interactions" value="114"/>
</dbReference>
<dbReference type="Proteomes" id="UP000217199">
    <property type="component" value="Unassembled WGS sequence"/>
</dbReference>
<evidence type="ECO:0000256" key="1">
    <source>
        <dbReference type="ARBA" id="ARBA00022801"/>
    </source>
</evidence>
<feature type="domain" description="Alpha/beta hydrolase fold-3" evidence="2">
    <location>
        <begin position="101"/>
        <end position="316"/>
    </location>
</feature>
<dbReference type="InterPro" id="IPR013094">
    <property type="entry name" value="AB_hydrolase_3"/>
</dbReference>
<gene>
    <name evidence="3" type="ORF">PNOK_0444000</name>
</gene>
<dbReference type="InterPro" id="IPR050300">
    <property type="entry name" value="GDXG_lipolytic_enzyme"/>
</dbReference>
<keyword evidence="1" id="KW-0378">Hydrolase</keyword>
<evidence type="ECO:0000313" key="3">
    <source>
        <dbReference type="EMBL" id="PAV19506.1"/>
    </source>
</evidence>
<dbReference type="SUPFAM" id="SSF53474">
    <property type="entry name" value="alpha/beta-Hydrolases"/>
    <property type="match status" value="1"/>
</dbReference>
<dbReference type="STRING" id="2282107.A0A286UIR5"/>
<dbReference type="Pfam" id="PF07859">
    <property type="entry name" value="Abhydrolase_3"/>
    <property type="match status" value="1"/>
</dbReference>
<name>A0A286UIR5_9AGAM</name>
<protein>
    <submittedName>
        <fullName evidence="3">Esterase lipase</fullName>
    </submittedName>
</protein>
<sequence length="346" mass="37918">MTEKWAHYATPNPEFQAALEAASFLNAPVPSVPGESEIITRQRLANQVHRSQVEAAGPPVGLTVEDRKIPVTTPPGEVEIRVYTPQSPHSDNSSEVFPLYINFHGGGYCLGSLDTDALKCRKISSTHRLVVIDINYRHAPQFPWPTAPNDSYDATKWIVANASNLRVDLTKGFIVGGASAGGNLASLITQRARNDPDLRGKITGQALQVPNTLLHDVKYGESIKGQLLSREQCKNDFLINEKVLQLLFDAYKPPSNTNNEASPLLADSLNGLPPALIQIAGADPLRDEGLLYEQGLRESGIATKLEVYPGVHHAFAVFFPNISQTKKWETDLNEGLRWLLSLSNPN</sequence>
<dbReference type="PANTHER" id="PTHR48081">
    <property type="entry name" value="AB HYDROLASE SUPERFAMILY PROTEIN C4A8.06C"/>
    <property type="match status" value="1"/>
</dbReference>
<evidence type="ECO:0000313" key="4">
    <source>
        <dbReference type="Proteomes" id="UP000217199"/>
    </source>
</evidence>
<evidence type="ECO:0000259" key="2">
    <source>
        <dbReference type="Pfam" id="PF07859"/>
    </source>
</evidence>
<dbReference type="PANTHER" id="PTHR48081:SF8">
    <property type="entry name" value="ALPHA_BETA HYDROLASE FOLD-3 DOMAIN-CONTAINING PROTEIN-RELATED"/>
    <property type="match status" value="1"/>
</dbReference>
<comment type="caution">
    <text evidence="3">The sequence shown here is derived from an EMBL/GenBank/DDBJ whole genome shotgun (WGS) entry which is preliminary data.</text>
</comment>
<dbReference type="Gene3D" id="3.40.50.1820">
    <property type="entry name" value="alpha/beta hydrolase"/>
    <property type="match status" value="1"/>
</dbReference>